<organism evidence="6 7">
    <name type="scientific">Ureibacillus thermosphaericus</name>
    <dbReference type="NCBI Taxonomy" id="51173"/>
    <lineage>
        <taxon>Bacteria</taxon>
        <taxon>Bacillati</taxon>
        <taxon>Bacillota</taxon>
        <taxon>Bacilli</taxon>
        <taxon>Bacillales</taxon>
        <taxon>Caryophanaceae</taxon>
        <taxon>Ureibacillus</taxon>
    </lineage>
</organism>
<dbReference type="PROSITE" id="PS00211">
    <property type="entry name" value="ABC_TRANSPORTER_1"/>
    <property type="match status" value="1"/>
</dbReference>
<dbReference type="InterPro" id="IPR027417">
    <property type="entry name" value="P-loop_NTPase"/>
</dbReference>
<dbReference type="EC" id="3.6.3.-" evidence="6"/>
<dbReference type="InterPro" id="IPR050153">
    <property type="entry name" value="Metal_Ion_Import_ABC"/>
</dbReference>
<evidence type="ECO:0000256" key="2">
    <source>
        <dbReference type="ARBA" id="ARBA00022448"/>
    </source>
</evidence>
<comment type="similarity">
    <text evidence="1">Belongs to the ABC transporter superfamily.</text>
</comment>
<feature type="domain" description="ABC transporter" evidence="5">
    <location>
        <begin position="6"/>
        <end position="240"/>
    </location>
</feature>
<evidence type="ECO:0000313" key="7">
    <source>
        <dbReference type="Proteomes" id="UP000557217"/>
    </source>
</evidence>
<keyword evidence="7" id="KW-1185">Reference proteome</keyword>
<gene>
    <name evidence="6" type="ORF">HNR36_002357</name>
</gene>
<evidence type="ECO:0000256" key="1">
    <source>
        <dbReference type="ARBA" id="ARBA00005417"/>
    </source>
</evidence>
<dbReference type="EMBL" id="JACHGZ010000033">
    <property type="protein sequence ID" value="MBB5149958.1"/>
    <property type="molecule type" value="Genomic_DNA"/>
</dbReference>
<keyword evidence="3" id="KW-0547">Nucleotide-binding</keyword>
<dbReference type="SMART" id="SM00382">
    <property type="entry name" value="AAA"/>
    <property type="match status" value="1"/>
</dbReference>
<dbReference type="InterPro" id="IPR003593">
    <property type="entry name" value="AAA+_ATPase"/>
</dbReference>
<evidence type="ECO:0000313" key="6">
    <source>
        <dbReference type="EMBL" id="MBB5149958.1"/>
    </source>
</evidence>
<sequence>MKKTFVELQNVSFKYNSRLVLDDISFNVNEGDFLAIVGPNGSGKSTLLKIILGLLKPKGEIKLFGEPFTSFQHREWIGYVSQKSNAFNSAFPATVKEVVQSGLTKKVGLFKKLPKDTIKRVNDALSAVGMDKFINRNIGELSGGQQQRVFIARALISEPKLLVLDEPTVGIDMKNVQSFYDMLGELNKKHNLTIILVTHDIETPSNQISHVAFLNGRILFYGDIEQYNQISKEQIYKWYGHSVRAM</sequence>
<dbReference type="InterPro" id="IPR003439">
    <property type="entry name" value="ABC_transporter-like_ATP-bd"/>
</dbReference>
<keyword evidence="6" id="KW-0378">Hydrolase</keyword>
<proteinExistence type="inferred from homology"/>
<dbReference type="InterPro" id="IPR017871">
    <property type="entry name" value="ABC_transporter-like_CS"/>
</dbReference>
<dbReference type="SUPFAM" id="SSF52540">
    <property type="entry name" value="P-loop containing nucleoside triphosphate hydrolases"/>
    <property type="match status" value="1"/>
</dbReference>
<dbReference type="Proteomes" id="UP000557217">
    <property type="component" value="Unassembled WGS sequence"/>
</dbReference>
<evidence type="ECO:0000256" key="3">
    <source>
        <dbReference type="ARBA" id="ARBA00022741"/>
    </source>
</evidence>
<dbReference type="RefSeq" id="WP_016838998.1">
    <property type="nucleotide sequence ID" value="NZ_AP018335.1"/>
</dbReference>
<protein>
    <submittedName>
        <fullName evidence="6">Zinc transport system ATP-binding protein</fullName>
        <ecNumber evidence="6">3.6.3.-</ecNumber>
    </submittedName>
</protein>
<dbReference type="AlphaFoldDB" id="A0A840Q0G2"/>
<name>A0A840Q0G2_URETH</name>
<evidence type="ECO:0000256" key="4">
    <source>
        <dbReference type="ARBA" id="ARBA00022840"/>
    </source>
</evidence>
<keyword evidence="4 6" id="KW-0067">ATP-binding</keyword>
<accession>A0A840Q0G2</accession>
<dbReference type="GO" id="GO:0005524">
    <property type="term" value="F:ATP binding"/>
    <property type="evidence" value="ECO:0007669"/>
    <property type="project" value="UniProtKB-KW"/>
</dbReference>
<evidence type="ECO:0000259" key="5">
    <source>
        <dbReference type="PROSITE" id="PS50893"/>
    </source>
</evidence>
<dbReference type="Gene3D" id="3.40.50.300">
    <property type="entry name" value="P-loop containing nucleotide triphosphate hydrolases"/>
    <property type="match status" value="1"/>
</dbReference>
<dbReference type="PROSITE" id="PS50893">
    <property type="entry name" value="ABC_TRANSPORTER_2"/>
    <property type="match status" value="1"/>
</dbReference>
<keyword evidence="2" id="KW-0813">Transport</keyword>
<comment type="caution">
    <text evidence="6">The sequence shown here is derived from an EMBL/GenBank/DDBJ whole genome shotgun (WGS) entry which is preliminary data.</text>
</comment>
<dbReference type="PANTHER" id="PTHR42734">
    <property type="entry name" value="METAL TRANSPORT SYSTEM ATP-BINDING PROTEIN TM_0124-RELATED"/>
    <property type="match status" value="1"/>
</dbReference>
<dbReference type="GO" id="GO:0016887">
    <property type="term" value="F:ATP hydrolysis activity"/>
    <property type="evidence" value="ECO:0007669"/>
    <property type="project" value="InterPro"/>
</dbReference>
<reference evidence="6 7" key="1">
    <citation type="submission" date="2020-08" db="EMBL/GenBank/DDBJ databases">
        <title>Genomic Encyclopedia of Type Strains, Phase IV (KMG-IV): sequencing the most valuable type-strain genomes for metagenomic binning, comparative biology and taxonomic classification.</title>
        <authorList>
            <person name="Goeker M."/>
        </authorList>
    </citation>
    <scope>NUCLEOTIDE SEQUENCE [LARGE SCALE GENOMIC DNA]</scope>
    <source>
        <strain evidence="6 7">DSM 10633</strain>
    </source>
</reference>
<dbReference type="Pfam" id="PF00005">
    <property type="entry name" value="ABC_tran"/>
    <property type="match status" value="1"/>
</dbReference>
<dbReference type="CDD" id="cd03235">
    <property type="entry name" value="ABC_Metallic_Cations"/>
    <property type="match status" value="1"/>
</dbReference>
<dbReference type="PANTHER" id="PTHR42734:SF17">
    <property type="entry name" value="METAL TRANSPORT SYSTEM ATP-BINDING PROTEIN TM_0124-RELATED"/>
    <property type="match status" value="1"/>
</dbReference>
<dbReference type="FunFam" id="3.40.50.300:FF:000134">
    <property type="entry name" value="Iron-enterobactin ABC transporter ATP-binding protein"/>
    <property type="match status" value="1"/>
</dbReference>